<proteinExistence type="predicted"/>
<name>A0A6C0CIK0_9ZZZZ</name>
<organism evidence="1">
    <name type="scientific">viral metagenome</name>
    <dbReference type="NCBI Taxonomy" id="1070528"/>
    <lineage>
        <taxon>unclassified sequences</taxon>
        <taxon>metagenomes</taxon>
        <taxon>organismal metagenomes</taxon>
    </lineage>
</organism>
<reference evidence="1" key="1">
    <citation type="journal article" date="2020" name="Nature">
        <title>Giant virus diversity and host interactions through global metagenomics.</title>
        <authorList>
            <person name="Schulz F."/>
            <person name="Roux S."/>
            <person name="Paez-Espino D."/>
            <person name="Jungbluth S."/>
            <person name="Walsh D.A."/>
            <person name="Denef V.J."/>
            <person name="McMahon K.D."/>
            <person name="Konstantinidis K.T."/>
            <person name="Eloe-Fadrosh E.A."/>
            <person name="Kyrpides N.C."/>
            <person name="Woyke T."/>
        </authorList>
    </citation>
    <scope>NUCLEOTIDE SEQUENCE</scope>
    <source>
        <strain evidence="1">GVMAG-M-3300021079-18</strain>
    </source>
</reference>
<evidence type="ECO:0000313" key="1">
    <source>
        <dbReference type="EMBL" id="QHT03375.1"/>
    </source>
</evidence>
<sequence>MEKAQACLTSVGLDEKQFKISSSGILNGILEGNCWLAISRCLLYPDPIEHRFIVGYQESPQNRREVLLEYGLSDQNAEKIIALASILPEQYSIVIRRVKIA</sequence>
<dbReference type="EMBL" id="MN739411">
    <property type="protein sequence ID" value="QHT03375.1"/>
    <property type="molecule type" value="Genomic_DNA"/>
</dbReference>
<accession>A0A6C0CIK0</accession>
<protein>
    <submittedName>
        <fullName evidence="1">Uncharacterized protein</fullName>
    </submittedName>
</protein>
<dbReference type="AlphaFoldDB" id="A0A6C0CIK0"/>